<feature type="region of interest" description="Disordered" evidence="1">
    <location>
        <begin position="24"/>
        <end position="92"/>
    </location>
</feature>
<comment type="caution">
    <text evidence="2">The sequence shown here is derived from an EMBL/GenBank/DDBJ whole genome shotgun (WGS) entry which is preliminary data.</text>
</comment>
<name>A0A3P2A9X4_9NEIS</name>
<keyword evidence="3" id="KW-1185">Reference proteome</keyword>
<organism evidence="2 3">
    <name type="scientific">Conchiformibius steedae</name>
    <dbReference type="NCBI Taxonomy" id="153493"/>
    <lineage>
        <taxon>Bacteria</taxon>
        <taxon>Pseudomonadati</taxon>
        <taxon>Pseudomonadota</taxon>
        <taxon>Betaproteobacteria</taxon>
        <taxon>Neisseriales</taxon>
        <taxon>Neisseriaceae</taxon>
        <taxon>Conchiformibius</taxon>
    </lineage>
</organism>
<feature type="compositionally biased region" description="Low complexity" evidence="1">
    <location>
        <begin position="74"/>
        <end position="92"/>
    </location>
</feature>
<proteinExistence type="predicted"/>
<dbReference type="OrthoDB" id="8613581at2"/>
<feature type="compositionally biased region" description="Basic and acidic residues" evidence="1">
    <location>
        <begin position="32"/>
        <end position="48"/>
    </location>
</feature>
<sequence length="92" mass="9713">MKLIKPFYGVPDGTFYPVHYQKGDECPPELEEAAREAGCLKDGKKAKSDMPPAPNTPPAGEHTPPVDDNGNNTDNPPAENNGNGENPPADGA</sequence>
<dbReference type="RefSeq" id="WP_124794650.1">
    <property type="nucleotide sequence ID" value="NZ_RQYC01000006.1"/>
</dbReference>
<gene>
    <name evidence="2" type="ORF">EII21_05760</name>
</gene>
<evidence type="ECO:0000256" key="1">
    <source>
        <dbReference type="SAM" id="MobiDB-lite"/>
    </source>
</evidence>
<evidence type="ECO:0000313" key="2">
    <source>
        <dbReference type="EMBL" id="RRD90423.1"/>
    </source>
</evidence>
<dbReference type="AlphaFoldDB" id="A0A3P2A9X4"/>
<dbReference type="EMBL" id="RQYC01000006">
    <property type="protein sequence ID" value="RRD90423.1"/>
    <property type="molecule type" value="Genomic_DNA"/>
</dbReference>
<reference evidence="2 3" key="1">
    <citation type="submission" date="2018-11" db="EMBL/GenBank/DDBJ databases">
        <title>Genomes From Bacteria Associated with the Canine Oral Cavity: a Test Case for Automated Genome-Based Taxonomic Assignment.</title>
        <authorList>
            <person name="Coil D.A."/>
            <person name="Jospin G."/>
            <person name="Darling A.E."/>
            <person name="Wallis C."/>
            <person name="Davis I.J."/>
            <person name="Harris S."/>
            <person name="Eisen J.A."/>
            <person name="Holcombe L.J."/>
            <person name="O'Flynn C."/>
        </authorList>
    </citation>
    <scope>NUCLEOTIDE SEQUENCE [LARGE SCALE GENOMIC DNA]</scope>
    <source>
        <strain evidence="2 3">COT-280</strain>
    </source>
</reference>
<dbReference type="Proteomes" id="UP000269923">
    <property type="component" value="Unassembled WGS sequence"/>
</dbReference>
<protein>
    <submittedName>
        <fullName evidence="2">Uncharacterized protein</fullName>
    </submittedName>
</protein>
<accession>A0A3P2A9X4</accession>
<evidence type="ECO:0000313" key="3">
    <source>
        <dbReference type="Proteomes" id="UP000269923"/>
    </source>
</evidence>